<dbReference type="Pfam" id="PF00186">
    <property type="entry name" value="DHFR_1"/>
    <property type="match status" value="1"/>
</dbReference>
<evidence type="ECO:0000256" key="1">
    <source>
        <dbReference type="SAM" id="MobiDB-lite"/>
    </source>
</evidence>
<dbReference type="Gene3D" id="3.40.430.10">
    <property type="entry name" value="Dihydrofolate Reductase, subunit A"/>
    <property type="match status" value="1"/>
</dbReference>
<dbReference type="InterPro" id="IPR001796">
    <property type="entry name" value="DHFR_dom"/>
</dbReference>
<sequence>MSHQHQQRHPGGIHIVACVDKDGVADIAGRGKLHHRFKQTSLMAMMFRLCEKGTTIVGSNVARSFRGHAPGKRTVLLTHSGILPPNIKRGTLVSPTIEHALSLCDADEEVFVAGGMRTFAAFLPLANAITFLMLDAESVAESPEAAPIKFPNWDSLYAPGLIERWRFQPDGRILKIHFVRSAKTAIAPPEKSTAHLTPASFAAGVRAHPQFLGGRSAPPAPAISKTADTEFAQLLDDKHLEFAIASIETAELQQAIYLNNIEKQPTWSSDESDDYDSFLESDYDDEDFGDDDDESDE</sequence>
<dbReference type="EMBL" id="AP018495">
    <property type="protein sequence ID" value="BBI30438.1"/>
    <property type="molecule type" value="Genomic_DNA"/>
</dbReference>
<dbReference type="SUPFAM" id="SSF53597">
    <property type="entry name" value="Dihydrofolate reductase-like"/>
    <property type="match status" value="1"/>
</dbReference>
<organism evidence="3 4">
    <name type="scientific">Acanthamoeba castellanii medusavirus J1</name>
    <dbReference type="NCBI Taxonomy" id="3114988"/>
    <lineage>
        <taxon>Viruses</taxon>
        <taxon>Varidnaviria</taxon>
        <taxon>Bamfordvirae</taxon>
        <taxon>Nucleocytoviricota</taxon>
        <taxon>Megaviricetes</taxon>
        <taxon>Mamonoviridae</taxon>
        <taxon>Medusavirus</taxon>
        <taxon>Medusavirus medusae</taxon>
    </lineage>
</organism>
<dbReference type="KEGG" id="vg:80540790"/>
<keyword evidence="4" id="KW-1185">Reference proteome</keyword>
<reference evidence="4" key="1">
    <citation type="journal article" date="2019" name="J. Virol.">
        <title>Medusavirus, a novel large DNA virus discovered from hot spring water.</title>
        <authorList>
            <person name="Yoshikawa G."/>
            <person name="Blanc-Mathieu R."/>
            <person name="Song C."/>
            <person name="Kayama Y."/>
            <person name="Mochizuki T."/>
            <person name="Murata K."/>
            <person name="Ogata H."/>
            <person name="Takemura M."/>
        </authorList>
    </citation>
    <scope>NUCLEOTIDE SEQUENCE [LARGE SCALE GENOMIC DNA]</scope>
</reference>
<proteinExistence type="predicted"/>
<accession>A0A3T1CX87</accession>
<dbReference type="GO" id="GO:0004146">
    <property type="term" value="F:dihydrofolate reductase activity"/>
    <property type="evidence" value="ECO:0007669"/>
    <property type="project" value="InterPro"/>
</dbReference>
<name>A0A3T1CX87_9VIRU</name>
<dbReference type="Proteomes" id="UP001161669">
    <property type="component" value="Segment"/>
</dbReference>
<feature type="compositionally biased region" description="Acidic residues" evidence="1">
    <location>
        <begin position="270"/>
        <end position="297"/>
    </location>
</feature>
<feature type="region of interest" description="Disordered" evidence="1">
    <location>
        <begin position="262"/>
        <end position="297"/>
    </location>
</feature>
<dbReference type="InterPro" id="IPR024072">
    <property type="entry name" value="DHFR-like_dom_sf"/>
</dbReference>
<evidence type="ECO:0000259" key="2">
    <source>
        <dbReference type="Pfam" id="PF00186"/>
    </source>
</evidence>
<feature type="domain" description="DHFR" evidence="2">
    <location>
        <begin position="50"/>
        <end position="138"/>
    </location>
</feature>
<protein>
    <submittedName>
        <fullName evidence="3">Dihydrofolate reductase</fullName>
    </submittedName>
</protein>
<evidence type="ECO:0000313" key="4">
    <source>
        <dbReference type="Proteomes" id="UP001161669"/>
    </source>
</evidence>
<dbReference type="GO" id="GO:0046654">
    <property type="term" value="P:tetrahydrofolate biosynthetic process"/>
    <property type="evidence" value="ECO:0007669"/>
    <property type="project" value="InterPro"/>
</dbReference>
<evidence type="ECO:0000313" key="3">
    <source>
        <dbReference type="EMBL" id="BBI30438.1"/>
    </source>
</evidence>